<dbReference type="OrthoDB" id="9792858at2"/>
<evidence type="ECO:0000259" key="2">
    <source>
        <dbReference type="SMART" id="SM00903"/>
    </source>
</evidence>
<dbReference type="SUPFAM" id="SSF50475">
    <property type="entry name" value="FMN-binding split barrel"/>
    <property type="match status" value="1"/>
</dbReference>
<accession>A0A4R5V1L6</accession>
<dbReference type="Pfam" id="PF01613">
    <property type="entry name" value="Flavin_Reduct"/>
    <property type="match status" value="1"/>
</dbReference>
<name>A0A4R5V1L6_9RHOB</name>
<dbReference type="GO" id="GO:0006208">
    <property type="term" value="P:pyrimidine nucleobase catabolic process"/>
    <property type="evidence" value="ECO:0007669"/>
    <property type="project" value="TreeGrafter"/>
</dbReference>
<dbReference type="GO" id="GO:0042602">
    <property type="term" value="F:riboflavin reductase (NADPH) activity"/>
    <property type="evidence" value="ECO:0007669"/>
    <property type="project" value="TreeGrafter"/>
</dbReference>
<evidence type="ECO:0000256" key="1">
    <source>
        <dbReference type="ARBA" id="ARBA00023002"/>
    </source>
</evidence>
<dbReference type="InterPro" id="IPR050268">
    <property type="entry name" value="NADH-dep_flavin_reductase"/>
</dbReference>
<keyword evidence="4" id="KW-1185">Reference proteome</keyword>
<dbReference type="EMBL" id="SMUV01000068">
    <property type="protein sequence ID" value="TDK45652.1"/>
    <property type="molecule type" value="Genomic_DNA"/>
</dbReference>
<dbReference type="AlphaFoldDB" id="A0A4R5V1L6"/>
<dbReference type="InterPro" id="IPR002563">
    <property type="entry name" value="Flavin_Rdtase-like_dom"/>
</dbReference>
<reference evidence="3 4" key="1">
    <citation type="submission" date="2019-03" db="EMBL/GenBank/DDBJ databases">
        <title>Ruegeria lutea sp. nov., a novel strain, isolated from marine sediment, the Masan Bay, South Korea.</title>
        <authorList>
            <person name="Kim J."/>
            <person name="Kim D.-Y."/>
            <person name="Lee S.-S."/>
        </authorList>
    </citation>
    <scope>NUCLEOTIDE SEQUENCE [LARGE SCALE GENOMIC DNA]</scope>
    <source>
        <strain evidence="3 4">318-1</strain>
    </source>
</reference>
<dbReference type="SMART" id="SM00903">
    <property type="entry name" value="Flavin_Reduct"/>
    <property type="match status" value="1"/>
</dbReference>
<organism evidence="3 4">
    <name type="scientific">Antarcticimicrobium luteum</name>
    <dbReference type="NCBI Taxonomy" id="2547397"/>
    <lineage>
        <taxon>Bacteria</taxon>
        <taxon>Pseudomonadati</taxon>
        <taxon>Pseudomonadota</taxon>
        <taxon>Alphaproteobacteria</taxon>
        <taxon>Rhodobacterales</taxon>
        <taxon>Paracoccaceae</taxon>
        <taxon>Antarcticimicrobium</taxon>
    </lineage>
</organism>
<comment type="caution">
    <text evidence="3">The sequence shown here is derived from an EMBL/GenBank/DDBJ whole genome shotgun (WGS) entry which is preliminary data.</text>
</comment>
<dbReference type="InterPro" id="IPR012349">
    <property type="entry name" value="Split_barrel_FMN-bd"/>
</dbReference>
<sequence>MHSQDFPTLDPMLFRSLIGRFATGVAVILAKDDDRPCGMTVNSLTSVSLDPTLLLFCARNESRSADTVLRVGRFSVNILKRDQTEISNAFSGRGDVASVPLLRDRGFLRLADASAVFLCDLHEVFPGGDHRIILGRPVHMEAPEGQVDPLLFIGGQYAQLPKPPTDRLTC</sequence>
<protein>
    <submittedName>
        <fullName evidence="3">Flavin reductase</fullName>
    </submittedName>
</protein>
<dbReference type="PANTHER" id="PTHR30466">
    <property type="entry name" value="FLAVIN REDUCTASE"/>
    <property type="match status" value="1"/>
</dbReference>
<dbReference type="Gene3D" id="2.30.110.10">
    <property type="entry name" value="Electron Transport, Fmn-binding Protein, Chain A"/>
    <property type="match status" value="1"/>
</dbReference>
<dbReference type="Proteomes" id="UP000295301">
    <property type="component" value="Unassembled WGS sequence"/>
</dbReference>
<dbReference type="PANTHER" id="PTHR30466:SF1">
    <property type="entry name" value="FMN REDUCTASE (NADH) RUTF"/>
    <property type="match status" value="1"/>
</dbReference>
<evidence type="ECO:0000313" key="4">
    <source>
        <dbReference type="Proteomes" id="UP000295301"/>
    </source>
</evidence>
<gene>
    <name evidence="3" type="ORF">E1832_13380</name>
</gene>
<evidence type="ECO:0000313" key="3">
    <source>
        <dbReference type="EMBL" id="TDK45652.1"/>
    </source>
</evidence>
<proteinExistence type="predicted"/>
<keyword evidence="1" id="KW-0560">Oxidoreductase</keyword>
<feature type="domain" description="Flavin reductase like" evidence="2">
    <location>
        <begin position="18"/>
        <end position="159"/>
    </location>
</feature>
<dbReference type="GO" id="GO:0010181">
    <property type="term" value="F:FMN binding"/>
    <property type="evidence" value="ECO:0007669"/>
    <property type="project" value="InterPro"/>
</dbReference>